<protein>
    <submittedName>
        <fullName evidence="2">Uncharacterized protein</fullName>
    </submittedName>
</protein>
<evidence type="ECO:0000256" key="1">
    <source>
        <dbReference type="SAM" id="MobiDB-lite"/>
    </source>
</evidence>
<sequence>MSAKGWRPIPAPQMRPEPMRHGLRAGRGPELWLRVPGGVTQLPRRVCRAQTQQPGRTLTACRAAAGVQLRPPVRASGSKMGDACPP</sequence>
<dbReference type="Proteomes" id="UP001066276">
    <property type="component" value="Chromosome 3_1"/>
</dbReference>
<dbReference type="EMBL" id="JANPWB010000005">
    <property type="protein sequence ID" value="KAJ1190060.1"/>
    <property type="molecule type" value="Genomic_DNA"/>
</dbReference>
<organism evidence="2 3">
    <name type="scientific">Pleurodeles waltl</name>
    <name type="common">Iberian ribbed newt</name>
    <dbReference type="NCBI Taxonomy" id="8319"/>
    <lineage>
        <taxon>Eukaryota</taxon>
        <taxon>Metazoa</taxon>
        <taxon>Chordata</taxon>
        <taxon>Craniata</taxon>
        <taxon>Vertebrata</taxon>
        <taxon>Euteleostomi</taxon>
        <taxon>Amphibia</taxon>
        <taxon>Batrachia</taxon>
        <taxon>Caudata</taxon>
        <taxon>Salamandroidea</taxon>
        <taxon>Salamandridae</taxon>
        <taxon>Pleurodelinae</taxon>
        <taxon>Pleurodeles</taxon>
    </lineage>
</organism>
<dbReference type="AlphaFoldDB" id="A0AAV7UM24"/>
<keyword evidence="3" id="KW-1185">Reference proteome</keyword>
<accession>A0AAV7UM24</accession>
<name>A0AAV7UM24_PLEWA</name>
<proteinExistence type="predicted"/>
<evidence type="ECO:0000313" key="3">
    <source>
        <dbReference type="Proteomes" id="UP001066276"/>
    </source>
</evidence>
<comment type="caution">
    <text evidence="2">The sequence shown here is derived from an EMBL/GenBank/DDBJ whole genome shotgun (WGS) entry which is preliminary data.</text>
</comment>
<feature type="region of interest" description="Disordered" evidence="1">
    <location>
        <begin position="1"/>
        <end position="25"/>
    </location>
</feature>
<gene>
    <name evidence="2" type="ORF">NDU88_006799</name>
</gene>
<evidence type="ECO:0000313" key="2">
    <source>
        <dbReference type="EMBL" id="KAJ1190060.1"/>
    </source>
</evidence>
<reference evidence="2" key="1">
    <citation type="journal article" date="2022" name="bioRxiv">
        <title>Sequencing and chromosome-scale assembly of the giantPleurodeles waltlgenome.</title>
        <authorList>
            <person name="Brown T."/>
            <person name="Elewa A."/>
            <person name="Iarovenko S."/>
            <person name="Subramanian E."/>
            <person name="Araus A.J."/>
            <person name="Petzold A."/>
            <person name="Susuki M."/>
            <person name="Suzuki K.-i.T."/>
            <person name="Hayashi T."/>
            <person name="Toyoda A."/>
            <person name="Oliveira C."/>
            <person name="Osipova E."/>
            <person name="Leigh N.D."/>
            <person name="Simon A."/>
            <person name="Yun M.H."/>
        </authorList>
    </citation>
    <scope>NUCLEOTIDE SEQUENCE</scope>
    <source>
        <strain evidence="2">20211129_DDA</strain>
        <tissue evidence="2">Liver</tissue>
    </source>
</reference>